<feature type="compositionally biased region" description="Pro residues" evidence="1">
    <location>
        <begin position="129"/>
        <end position="140"/>
    </location>
</feature>
<name>A0A9N7UHR2_PLEPL</name>
<dbReference type="AlphaFoldDB" id="A0A9N7UHR2"/>
<organism evidence="2 3">
    <name type="scientific">Pleuronectes platessa</name>
    <name type="common">European plaice</name>
    <dbReference type="NCBI Taxonomy" id="8262"/>
    <lineage>
        <taxon>Eukaryota</taxon>
        <taxon>Metazoa</taxon>
        <taxon>Chordata</taxon>
        <taxon>Craniata</taxon>
        <taxon>Vertebrata</taxon>
        <taxon>Euteleostomi</taxon>
        <taxon>Actinopterygii</taxon>
        <taxon>Neopterygii</taxon>
        <taxon>Teleostei</taxon>
        <taxon>Neoteleostei</taxon>
        <taxon>Acanthomorphata</taxon>
        <taxon>Carangaria</taxon>
        <taxon>Pleuronectiformes</taxon>
        <taxon>Pleuronectoidei</taxon>
        <taxon>Pleuronectidae</taxon>
        <taxon>Pleuronectes</taxon>
    </lineage>
</organism>
<proteinExistence type="predicted"/>
<keyword evidence="3" id="KW-1185">Reference proteome</keyword>
<evidence type="ECO:0000313" key="2">
    <source>
        <dbReference type="EMBL" id="CAB1430303.1"/>
    </source>
</evidence>
<comment type="caution">
    <text evidence="2">The sequence shown here is derived from an EMBL/GenBank/DDBJ whole genome shotgun (WGS) entry which is preliminary data.</text>
</comment>
<dbReference type="EMBL" id="CADEAL010001224">
    <property type="protein sequence ID" value="CAB1430303.1"/>
    <property type="molecule type" value="Genomic_DNA"/>
</dbReference>
<sequence>MIQELNCQRSSVKEIAIDEKQWLQKLGIGEQSDVSCFRAARWHSVRRPGPEVSVWRWQLSRPVAPDMPPPSLIPSLLPVTHPHVPGITEGNISAKTNAPWPPPTSSPQSRVQRKKCIITLKKDLLLIPPQTPYPPPPPPHSEGAERECTAGECAPAIFLIRHSRPFVGSPA</sequence>
<feature type="region of interest" description="Disordered" evidence="1">
    <location>
        <begin position="92"/>
        <end position="112"/>
    </location>
</feature>
<feature type="region of interest" description="Disordered" evidence="1">
    <location>
        <begin position="128"/>
        <end position="148"/>
    </location>
</feature>
<reference evidence="2" key="1">
    <citation type="submission" date="2020-03" db="EMBL/GenBank/DDBJ databases">
        <authorList>
            <person name="Weist P."/>
        </authorList>
    </citation>
    <scope>NUCLEOTIDE SEQUENCE</scope>
</reference>
<gene>
    <name evidence="2" type="ORF">PLEPLA_LOCUS18285</name>
</gene>
<evidence type="ECO:0000313" key="3">
    <source>
        <dbReference type="Proteomes" id="UP001153269"/>
    </source>
</evidence>
<accession>A0A9N7UHR2</accession>
<evidence type="ECO:0000256" key="1">
    <source>
        <dbReference type="SAM" id="MobiDB-lite"/>
    </source>
</evidence>
<dbReference type="Proteomes" id="UP001153269">
    <property type="component" value="Unassembled WGS sequence"/>
</dbReference>
<protein>
    <submittedName>
        <fullName evidence="2">Uncharacterized protein</fullName>
    </submittedName>
</protein>